<dbReference type="SUPFAM" id="SSF109854">
    <property type="entry name" value="DinB/YfiT-like putative metalloenzymes"/>
    <property type="match status" value="1"/>
</dbReference>
<dbReference type="PANTHER" id="PTHR36922:SF1">
    <property type="entry name" value="DUF1993 DOMAIN-CONTAINING PROTEIN"/>
    <property type="match status" value="1"/>
</dbReference>
<accession>A0A6M4GC29</accession>
<proteinExistence type="predicted"/>
<protein>
    <submittedName>
        <fullName evidence="1">DUF1993 domain-containing protein</fullName>
    </submittedName>
</protein>
<dbReference type="InterPro" id="IPR018531">
    <property type="entry name" value="DUF1993"/>
</dbReference>
<reference evidence="1 2" key="1">
    <citation type="submission" date="2020-04" db="EMBL/GenBank/DDBJ databases">
        <title>The Whole Genome Analysis of High salt-tolerant Sphingobium yanoikuyae YC-XJ2 with Aryl organophosphorus flame retardants (aryl-OPFRs)-degrading capacity and characteristics of Related phosphotriesterase.</title>
        <authorList>
            <person name="Li X."/>
        </authorList>
    </citation>
    <scope>NUCLEOTIDE SEQUENCE [LARGE SCALE GENOMIC DNA]</scope>
    <source>
        <strain evidence="1 2">YC-XJ2</strain>
    </source>
</reference>
<gene>
    <name evidence="1" type="ORF">HH800_22695</name>
</gene>
<evidence type="ECO:0000313" key="1">
    <source>
        <dbReference type="EMBL" id="QJR04761.1"/>
    </source>
</evidence>
<dbReference type="PANTHER" id="PTHR36922">
    <property type="entry name" value="BLL2446 PROTEIN"/>
    <property type="match status" value="1"/>
</dbReference>
<dbReference type="AlphaFoldDB" id="A0A6M4GC29"/>
<sequence length="190" mass="20438">MILPDILAPTYVQMLGALSAWLVKAEAEAGKQDGTAQTLPGARLAPDMFPLSTQIRFACVQAQEGMYRLRGEAFPPLVGQLLDEGRNAGEHPGSIADAQARIAETIAIVESLAADAPPIDPAAPIAHALPQGMIFDLTAGQFVRDWALPQFYFHIMTAYAILRAQGVDLGKVDYVAHMFPYLRPGTLPAQ</sequence>
<dbReference type="Gene3D" id="1.20.120.450">
    <property type="entry name" value="dinb family like domain"/>
    <property type="match status" value="1"/>
</dbReference>
<dbReference type="RefSeq" id="WP_169862561.1">
    <property type="nucleotide sequence ID" value="NZ_CP053021.1"/>
</dbReference>
<dbReference type="Pfam" id="PF09351">
    <property type="entry name" value="DUF1993"/>
    <property type="match status" value="1"/>
</dbReference>
<organism evidence="1 2">
    <name type="scientific">Sphingobium yanoikuyae</name>
    <name type="common">Sphingomonas yanoikuyae</name>
    <dbReference type="NCBI Taxonomy" id="13690"/>
    <lineage>
        <taxon>Bacteria</taxon>
        <taxon>Pseudomonadati</taxon>
        <taxon>Pseudomonadota</taxon>
        <taxon>Alphaproteobacteria</taxon>
        <taxon>Sphingomonadales</taxon>
        <taxon>Sphingomonadaceae</taxon>
        <taxon>Sphingobium</taxon>
    </lineage>
</organism>
<evidence type="ECO:0000313" key="2">
    <source>
        <dbReference type="Proteomes" id="UP000502611"/>
    </source>
</evidence>
<dbReference type="EMBL" id="CP053021">
    <property type="protein sequence ID" value="QJR04761.1"/>
    <property type="molecule type" value="Genomic_DNA"/>
</dbReference>
<name>A0A6M4GC29_SPHYA</name>
<dbReference type="Proteomes" id="UP000502611">
    <property type="component" value="Chromosome"/>
</dbReference>
<dbReference type="InterPro" id="IPR034660">
    <property type="entry name" value="DinB/YfiT-like"/>
</dbReference>